<keyword evidence="6 9" id="KW-0129">CBS domain</keyword>
<evidence type="ECO:0000256" key="10">
    <source>
        <dbReference type="SAM" id="Phobius"/>
    </source>
</evidence>
<dbReference type="AlphaFoldDB" id="A0A0P8A975"/>
<dbReference type="PROSITE" id="PS51846">
    <property type="entry name" value="CNNM"/>
    <property type="match status" value="1"/>
</dbReference>
<dbReference type="SMART" id="SM00116">
    <property type="entry name" value="CBS"/>
    <property type="match status" value="2"/>
</dbReference>
<feature type="domain" description="CNNM transmembrane" evidence="12">
    <location>
        <begin position="1"/>
        <end position="189"/>
    </location>
</feature>
<proteinExistence type="predicted"/>
<dbReference type="EMBL" id="LKCM01000173">
    <property type="protein sequence ID" value="KPQ43174.1"/>
    <property type="molecule type" value="Genomic_DNA"/>
</dbReference>
<dbReference type="CDD" id="cd04590">
    <property type="entry name" value="CBS_pair_CorC_HlyC_assoc"/>
    <property type="match status" value="1"/>
</dbReference>
<evidence type="ECO:0000256" key="1">
    <source>
        <dbReference type="ARBA" id="ARBA00004141"/>
    </source>
</evidence>
<organism evidence="13 14">
    <name type="scientific">Candidatus Methanoperedens nitratireducens</name>
    <dbReference type="NCBI Taxonomy" id="1392998"/>
    <lineage>
        <taxon>Archaea</taxon>
        <taxon>Methanobacteriati</taxon>
        <taxon>Methanobacteriota</taxon>
        <taxon>Stenosarchaea group</taxon>
        <taxon>Methanomicrobia</taxon>
        <taxon>Methanosarcinales</taxon>
        <taxon>ANME-2 cluster</taxon>
        <taxon>Candidatus Methanoperedentaceae</taxon>
        <taxon>Candidatus Methanoperedens</taxon>
    </lineage>
</organism>
<evidence type="ECO:0000256" key="2">
    <source>
        <dbReference type="ARBA" id="ARBA00022605"/>
    </source>
</evidence>
<feature type="domain" description="CBS" evidence="11">
    <location>
        <begin position="273"/>
        <end position="330"/>
    </location>
</feature>
<keyword evidence="2" id="KW-0028">Amino-acid biosynthesis</keyword>
<evidence type="ECO:0000256" key="6">
    <source>
        <dbReference type="ARBA" id="ARBA00023122"/>
    </source>
</evidence>
<comment type="subcellular location">
    <subcellularLocation>
        <location evidence="1">Membrane</location>
        <topology evidence="1">Multi-pass membrane protein</topology>
    </subcellularLocation>
</comment>
<evidence type="ECO:0000313" key="13">
    <source>
        <dbReference type="EMBL" id="KPQ43174.1"/>
    </source>
</evidence>
<evidence type="ECO:0000313" key="14">
    <source>
        <dbReference type="Proteomes" id="UP000050360"/>
    </source>
</evidence>
<dbReference type="PANTHER" id="PTHR22777:SF17">
    <property type="entry name" value="UPF0053 PROTEIN SLL0260"/>
    <property type="match status" value="1"/>
</dbReference>
<dbReference type="Gene3D" id="3.10.580.10">
    <property type="entry name" value="CBS-domain"/>
    <property type="match status" value="1"/>
</dbReference>
<reference evidence="13 14" key="1">
    <citation type="submission" date="2015-09" db="EMBL/GenBank/DDBJ databases">
        <title>A metagenomics-based metabolic model of nitrate-dependent anaerobic oxidation of methane by Methanoperedens-like archaea.</title>
        <authorList>
            <person name="Arshad A."/>
            <person name="Speth D.R."/>
            <person name="De Graaf R.M."/>
            <person name="Op Den Camp H.J."/>
            <person name="Jetten M.S."/>
            <person name="Welte C.U."/>
        </authorList>
    </citation>
    <scope>NUCLEOTIDE SEQUENCE [LARGE SCALE GENOMIC DNA]</scope>
</reference>
<dbReference type="GO" id="GO:0005886">
    <property type="term" value="C:plasma membrane"/>
    <property type="evidence" value="ECO:0007669"/>
    <property type="project" value="TreeGrafter"/>
</dbReference>
<dbReference type="PANTHER" id="PTHR22777">
    <property type="entry name" value="HEMOLYSIN-RELATED"/>
    <property type="match status" value="1"/>
</dbReference>
<keyword evidence="4" id="KW-0677">Repeat</keyword>
<keyword evidence="7 10" id="KW-0472">Membrane</keyword>
<feature type="transmembrane region" description="Helical" evidence="10">
    <location>
        <begin position="12"/>
        <end position="32"/>
    </location>
</feature>
<name>A0A0P8A975_9EURY</name>
<feature type="transmembrane region" description="Helical" evidence="10">
    <location>
        <begin position="93"/>
        <end position="111"/>
    </location>
</feature>
<dbReference type="FunFam" id="3.10.580.10:FF:000002">
    <property type="entry name" value="Magnesium/cobalt efflux protein CorC"/>
    <property type="match status" value="1"/>
</dbReference>
<protein>
    <submittedName>
        <fullName evidence="13">Putative hemolysin</fullName>
    </submittedName>
</protein>
<evidence type="ECO:0000256" key="3">
    <source>
        <dbReference type="ARBA" id="ARBA00022692"/>
    </source>
</evidence>
<evidence type="ECO:0000256" key="4">
    <source>
        <dbReference type="ARBA" id="ARBA00022737"/>
    </source>
</evidence>
<feature type="domain" description="CBS" evidence="11">
    <location>
        <begin position="208"/>
        <end position="270"/>
    </location>
</feature>
<dbReference type="Pfam" id="PF00571">
    <property type="entry name" value="CBS"/>
    <property type="match status" value="2"/>
</dbReference>
<evidence type="ECO:0000256" key="9">
    <source>
        <dbReference type="PROSITE-ProRule" id="PRU00703"/>
    </source>
</evidence>
<accession>A0A0P8A975</accession>
<gene>
    <name evidence="13" type="ORF">MPEBLZ_02288</name>
</gene>
<sequence length="338" mass="37713">MDSWLAIEISTISILVVLSAFFSGSETALISINKIRIRHLADTGNKNAAVILELLENPEQFLTAILIGNNIVNISASVLAADAALHTFGDSGIAIATAVMTMFILVFGEVFPKTLASRHPESIALHVAKPIRTVIFILNPLVRVLTESINFLIVRFGGKKRVQHPFVTEEKIKIMLRVGEKEGTIEKHEREIIHNVFELSDTKATGVMTSLEKMVCIEESNTLDTALALINESGHSRIPVYKQTLDNITGMVYAKDFLKFSDHELSWIKIHQVLRPMLIVRGGRKIYPIMKELQQKKMNISIVVDDNKKVIGLVSIEDILEELVGEIFDEYDVETKIG</sequence>
<dbReference type="SUPFAM" id="SSF54631">
    <property type="entry name" value="CBS-domain pair"/>
    <property type="match status" value="1"/>
</dbReference>
<comment type="caution">
    <text evidence="13">The sequence shown here is derived from an EMBL/GenBank/DDBJ whole genome shotgun (WGS) entry which is preliminary data.</text>
</comment>
<evidence type="ECO:0000259" key="12">
    <source>
        <dbReference type="PROSITE" id="PS51846"/>
    </source>
</evidence>
<dbReference type="InterPro" id="IPR044751">
    <property type="entry name" value="Ion_transp-like_CBS"/>
</dbReference>
<dbReference type="Proteomes" id="UP000050360">
    <property type="component" value="Unassembled WGS sequence"/>
</dbReference>
<keyword evidence="8" id="KW-0486">Methionine biosynthesis</keyword>
<evidence type="ECO:0000256" key="5">
    <source>
        <dbReference type="ARBA" id="ARBA00022989"/>
    </source>
</evidence>
<evidence type="ECO:0000259" key="11">
    <source>
        <dbReference type="PROSITE" id="PS51371"/>
    </source>
</evidence>
<dbReference type="InterPro" id="IPR046342">
    <property type="entry name" value="CBS_dom_sf"/>
</dbReference>
<dbReference type="InterPro" id="IPR000644">
    <property type="entry name" value="CBS_dom"/>
</dbReference>
<dbReference type="InterPro" id="IPR002550">
    <property type="entry name" value="CNNM"/>
</dbReference>
<dbReference type="PROSITE" id="PS51371">
    <property type="entry name" value="CBS"/>
    <property type="match status" value="2"/>
</dbReference>
<evidence type="ECO:0000256" key="8">
    <source>
        <dbReference type="ARBA" id="ARBA00023167"/>
    </source>
</evidence>
<evidence type="ECO:0000256" key="7">
    <source>
        <dbReference type="ARBA" id="ARBA00023136"/>
    </source>
</evidence>
<keyword evidence="3 10" id="KW-0812">Transmembrane</keyword>
<dbReference type="GO" id="GO:0009086">
    <property type="term" value="P:methionine biosynthetic process"/>
    <property type="evidence" value="ECO:0007669"/>
    <property type="project" value="UniProtKB-KW"/>
</dbReference>
<keyword evidence="5 10" id="KW-1133">Transmembrane helix</keyword>
<dbReference type="Pfam" id="PF01595">
    <property type="entry name" value="CNNM"/>
    <property type="match status" value="1"/>
</dbReference>